<name>A0A8J8CC67_9ARCH</name>
<dbReference type="PANTHER" id="PTHR12589">
    <property type="entry name" value="PYRUVOYL TETRAHYDROBIOPTERIN SYNTHASE"/>
    <property type="match status" value="1"/>
</dbReference>
<evidence type="ECO:0000256" key="4">
    <source>
        <dbReference type="ARBA" id="ARBA00023239"/>
    </source>
</evidence>
<dbReference type="SUPFAM" id="SSF55620">
    <property type="entry name" value="Tetrahydrobiopterin biosynthesis enzymes-like"/>
    <property type="match status" value="1"/>
</dbReference>
<dbReference type="Gene3D" id="3.30.479.10">
    <property type="entry name" value="6-pyruvoyl tetrahydropterin synthase/QueD"/>
    <property type="match status" value="1"/>
</dbReference>
<dbReference type="EMBL" id="JAHEAC010000005">
    <property type="protein sequence ID" value="MBX8643359.1"/>
    <property type="molecule type" value="Genomic_DNA"/>
</dbReference>
<sequence>MKISIDGWETGLRFVAGHFLPSIEKCSRLHGHNYALSIMVEGEPGVGGIVVDFIELKRLAHTLIERIDHRMLLPTAGKSMKITIEGEQYIISFNGKRYVIPQSDVATMPLENISAEELSRYFAQELARGLRAFSNISAVTATISEGKGQEASWEERLR</sequence>
<protein>
    <submittedName>
        <fullName evidence="5">6-pyruvoyl tetrahydropterin synthase family protein</fullName>
    </submittedName>
</protein>
<dbReference type="PANTHER" id="PTHR12589:SF7">
    <property type="entry name" value="6-PYRUVOYL TETRAHYDROBIOPTERIN SYNTHASE"/>
    <property type="match status" value="1"/>
</dbReference>
<dbReference type="GO" id="GO:0046872">
    <property type="term" value="F:metal ion binding"/>
    <property type="evidence" value="ECO:0007669"/>
    <property type="project" value="UniProtKB-KW"/>
</dbReference>
<dbReference type="Proteomes" id="UP000750197">
    <property type="component" value="Unassembled WGS sequence"/>
</dbReference>
<comment type="caution">
    <text evidence="5">The sequence shown here is derived from an EMBL/GenBank/DDBJ whole genome shotgun (WGS) entry which is preliminary data.</text>
</comment>
<keyword evidence="3" id="KW-0862">Zinc</keyword>
<dbReference type="InterPro" id="IPR038418">
    <property type="entry name" value="6-PTP_synth/QueD_sf"/>
</dbReference>
<keyword evidence="4" id="KW-0456">Lyase</keyword>
<dbReference type="GO" id="GO:0016829">
    <property type="term" value="F:lyase activity"/>
    <property type="evidence" value="ECO:0007669"/>
    <property type="project" value="UniProtKB-KW"/>
</dbReference>
<evidence type="ECO:0000256" key="3">
    <source>
        <dbReference type="ARBA" id="ARBA00022833"/>
    </source>
</evidence>
<dbReference type="Pfam" id="PF01242">
    <property type="entry name" value="PTPS"/>
    <property type="match status" value="1"/>
</dbReference>
<evidence type="ECO:0000256" key="1">
    <source>
        <dbReference type="ARBA" id="ARBA00001947"/>
    </source>
</evidence>
<gene>
    <name evidence="5" type="ORF">KIY12_01315</name>
</gene>
<reference evidence="5" key="1">
    <citation type="submission" date="2021-05" db="EMBL/GenBank/DDBJ databases">
        <title>Genomic insights into ecological role and evolution of a novel Thermoplasmata order Candidatus Sysuiplasmatales.</title>
        <authorList>
            <person name="Yuan Y."/>
        </authorList>
    </citation>
    <scope>NUCLEOTIDE SEQUENCE</scope>
    <source>
        <strain evidence="5">TUT19-bin139</strain>
    </source>
</reference>
<proteinExistence type="predicted"/>
<keyword evidence="2" id="KW-0479">Metal-binding</keyword>
<evidence type="ECO:0000256" key="2">
    <source>
        <dbReference type="ARBA" id="ARBA00022723"/>
    </source>
</evidence>
<evidence type="ECO:0000313" key="6">
    <source>
        <dbReference type="Proteomes" id="UP000750197"/>
    </source>
</evidence>
<evidence type="ECO:0000313" key="5">
    <source>
        <dbReference type="EMBL" id="MBX8643359.1"/>
    </source>
</evidence>
<organism evidence="5 6">
    <name type="scientific">Candidatus Sysuiplasma superficiale</name>
    <dbReference type="NCBI Taxonomy" id="2823368"/>
    <lineage>
        <taxon>Archaea</taxon>
        <taxon>Methanobacteriati</taxon>
        <taxon>Thermoplasmatota</taxon>
        <taxon>Thermoplasmata</taxon>
        <taxon>Candidatus Sysuiplasmatales</taxon>
        <taxon>Candidatus Sysuiplasmataceae</taxon>
        <taxon>Candidatus Sysuiplasma</taxon>
    </lineage>
</organism>
<accession>A0A8J8CC67</accession>
<dbReference type="InterPro" id="IPR007115">
    <property type="entry name" value="6-PTP_synth/QueD"/>
</dbReference>
<dbReference type="AlphaFoldDB" id="A0A8J8CC67"/>
<comment type="cofactor">
    <cofactor evidence="1">
        <name>Zn(2+)</name>
        <dbReference type="ChEBI" id="CHEBI:29105"/>
    </cofactor>
</comment>